<organism evidence="1 2">
    <name type="scientific">Hypoxylon rubiginosum</name>
    <dbReference type="NCBI Taxonomy" id="110542"/>
    <lineage>
        <taxon>Eukaryota</taxon>
        <taxon>Fungi</taxon>
        <taxon>Dikarya</taxon>
        <taxon>Ascomycota</taxon>
        <taxon>Pezizomycotina</taxon>
        <taxon>Sordariomycetes</taxon>
        <taxon>Xylariomycetidae</taxon>
        <taxon>Xylariales</taxon>
        <taxon>Hypoxylaceae</taxon>
        <taxon>Hypoxylon</taxon>
    </lineage>
</organism>
<protein>
    <submittedName>
        <fullName evidence="1">Uncharacterized protein</fullName>
    </submittedName>
</protein>
<dbReference type="Proteomes" id="UP001497680">
    <property type="component" value="Unassembled WGS sequence"/>
</dbReference>
<comment type="caution">
    <text evidence="1">The sequence shown here is derived from an EMBL/GenBank/DDBJ whole genome shotgun (WGS) entry which is preliminary data.</text>
</comment>
<keyword evidence="2" id="KW-1185">Reference proteome</keyword>
<name>A0ACC0CII0_9PEZI</name>
<gene>
    <name evidence="1" type="ORF">F4821DRAFT_274034</name>
</gene>
<evidence type="ECO:0000313" key="2">
    <source>
        <dbReference type="Proteomes" id="UP001497680"/>
    </source>
</evidence>
<reference evidence="1 2" key="1">
    <citation type="journal article" date="2022" name="New Phytol.">
        <title>Ecological generalism drives hyperdiversity of secondary metabolite gene clusters in xylarialean endophytes.</title>
        <authorList>
            <person name="Franco M.E.E."/>
            <person name="Wisecaver J.H."/>
            <person name="Arnold A.E."/>
            <person name="Ju Y.M."/>
            <person name="Slot J.C."/>
            <person name="Ahrendt S."/>
            <person name="Moore L.P."/>
            <person name="Eastman K.E."/>
            <person name="Scott K."/>
            <person name="Konkel Z."/>
            <person name="Mondo S.J."/>
            <person name="Kuo A."/>
            <person name="Hayes R.D."/>
            <person name="Haridas S."/>
            <person name="Andreopoulos B."/>
            <person name="Riley R."/>
            <person name="LaButti K."/>
            <person name="Pangilinan J."/>
            <person name="Lipzen A."/>
            <person name="Amirebrahimi M."/>
            <person name="Yan J."/>
            <person name="Adam C."/>
            <person name="Keymanesh K."/>
            <person name="Ng V."/>
            <person name="Louie K."/>
            <person name="Northen T."/>
            <person name="Drula E."/>
            <person name="Henrissat B."/>
            <person name="Hsieh H.M."/>
            <person name="Youens-Clark K."/>
            <person name="Lutzoni F."/>
            <person name="Miadlikowska J."/>
            <person name="Eastwood D.C."/>
            <person name="Hamelin R.C."/>
            <person name="Grigoriev I.V."/>
            <person name="U'Ren J.M."/>
        </authorList>
    </citation>
    <scope>NUCLEOTIDE SEQUENCE [LARGE SCALE GENOMIC DNA]</scope>
    <source>
        <strain evidence="1 2">ER1909</strain>
    </source>
</reference>
<sequence length="822" mass="93678">MSPTKLPRSIVAIHGLNGHREKTWTADNGVHWLRDLLSKDLPNVRILTWGYDANTHASDRVSCQYLYDHALDLVADLTRKRTLTNSTERPIIFVAHSLGGIVVKSALIHSDAARQGAQYEHRSVKTSTYGILFMGTPHQGGNGVQLGRALVNIASIFVAADDRILKHLERDSEWLQQQLGQYGPISGDFVTKFAYETYETPTKLGHRILGARETIRSRWETEARVDTARRNHVAHFSLPLNLSQVTDVPRFVAREDELRRMHEILGKGGERRTAILHGLGGMGKTQLAREYIKRHRTYFSATIWLNARDIHREYPSVIYVRNAVQNRDLDEGVEAVKRWLEEPANTRWIVVYDNYDNPKFGGTKDIHRRSNRDASGTMLADKRKQTVAQDEDLTQRAFDIRPFLPGTYHGAVIITTRSSEVKLGAYIRITKLPNPKSSLEILASTSHRLELDNDEAACRLAQLLDGLPLALATAGAYLEGVPSTTFTDYLTSYEASWRQLQESSPQILSYEDRALYSTWNLSFTHIRDQNPASAMLLRLWAYFDNEDLWYELLREGLSSDGKEYVHGIVTDRIRFDGAIRVLYNHGLVEEDASMREWGGESQGYSMHGCVHSWTQHILNEDEDEENIEMARVARECVGRHVPGQDVREYWVTQRRLLKHADRCWMGMKRRKEEEGDEWVYGSLGILYSDQGRLAEAEAMYKRALEGKEKAWGRDHTSTLDTVNNLGNLYKNQGRLGDAEAMYKRALEGKEKALGVEMVKTYPPALNTLENLGRLFHQLNDKEKSRLYFLRARDGCQAVFGSSSDRYKNLVSQLRLLQGESSG</sequence>
<proteinExistence type="predicted"/>
<dbReference type="EMBL" id="MU394477">
    <property type="protein sequence ID" value="KAI6080157.1"/>
    <property type="molecule type" value="Genomic_DNA"/>
</dbReference>
<evidence type="ECO:0000313" key="1">
    <source>
        <dbReference type="EMBL" id="KAI6080157.1"/>
    </source>
</evidence>
<accession>A0ACC0CII0</accession>